<sequence>MDLSHLRDELANPQMAQTPGHRAHHSALSAQFRQAAQQLTGFWKSSLRSSENAYHRGYLSALADVQATLSRMSNDNIDHAQASSATSTQISALEQHMRLRNYITARMEAVSEDVKATESSEPAEPATSSSQASSSNRPEPARPQPQVLTSFKVTGDADTPNSRASVSAFASSSSAFAPTLSGSSLASKSERTPTFGSGSALGSTPTSAFASQDGPNTAARMARLQYGLPHLRSRGLANEAAPSATSRQASSSPTSVRPSQRENGRDMDTASSHVPSSPLSRHQQTTTTGPTSRPTNSLVERVAQARAARASQLSRSESPMPSSSSSAAQEASANADSAEAELDTHHSAPPITPSSSPRPLHQSHSVLNTLDSSRPLTQVSSSPFTFAASAAPRSPFLVSDSLSVQPHSALHTSPTFRPGAFVRSGNKTPSKLAASASSKLSSLAAAAAARNTPRAPPKMDYGSTDDEDQRSDGADSDGETGGGTVLRMPMIRRRPPSSYGSDSERKSSGGLGGASLARPRKRRK</sequence>
<feature type="compositionally biased region" description="Acidic residues" evidence="1">
    <location>
        <begin position="463"/>
        <end position="478"/>
    </location>
</feature>
<dbReference type="Proteomes" id="UP001176517">
    <property type="component" value="Unassembled WGS sequence"/>
</dbReference>
<evidence type="ECO:0000313" key="3">
    <source>
        <dbReference type="Proteomes" id="UP001176517"/>
    </source>
</evidence>
<feature type="region of interest" description="Disordered" evidence="1">
    <location>
        <begin position="113"/>
        <end position="145"/>
    </location>
</feature>
<accession>A0AAN6GMZ4</accession>
<gene>
    <name evidence="2" type="ORF">OC846_004048</name>
</gene>
<keyword evidence="3" id="KW-1185">Reference proteome</keyword>
<feature type="compositionally biased region" description="Low complexity" evidence="1">
    <location>
        <begin position="119"/>
        <end position="138"/>
    </location>
</feature>
<feature type="compositionally biased region" description="Low complexity" evidence="1">
    <location>
        <begin position="171"/>
        <end position="184"/>
    </location>
</feature>
<feature type="region of interest" description="Disordered" evidence="1">
    <location>
        <begin position="237"/>
        <end position="363"/>
    </location>
</feature>
<name>A0AAN6GMZ4_9BASI</name>
<feature type="compositionally biased region" description="Low complexity" evidence="1">
    <location>
        <begin position="280"/>
        <end position="337"/>
    </location>
</feature>
<feature type="compositionally biased region" description="Polar residues" evidence="1">
    <location>
        <begin position="269"/>
        <end position="279"/>
    </location>
</feature>
<feature type="compositionally biased region" description="Low complexity" evidence="1">
    <location>
        <begin position="430"/>
        <end position="449"/>
    </location>
</feature>
<comment type="caution">
    <text evidence="2">The sequence shown here is derived from an EMBL/GenBank/DDBJ whole genome shotgun (WGS) entry which is preliminary data.</text>
</comment>
<dbReference type="AlphaFoldDB" id="A0AAN6GMZ4"/>
<evidence type="ECO:0000256" key="1">
    <source>
        <dbReference type="SAM" id="MobiDB-lite"/>
    </source>
</evidence>
<feature type="compositionally biased region" description="Polar residues" evidence="1">
    <location>
        <begin position="192"/>
        <end position="214"/>
    </location>
</feature>
<organism evidence="2 3">
    <name type="scientific">Tilletia horrida</name>
    <dbReference type="NCBI Taxonomy" id="155126"/>
    <lineage>
        <taxon>Eukaryota</taxon>
        <taxon>Fungi</taxon>
        <taxon>Dikarya</taxon>
        <taxon>Basidiomycota</taxon>
        <taxon>Ustilaginomycotina</taxon>
        <taxon>Exobasidiomycetes</taxon>
        <taxon>Tilletiales</taxon>
        <taxon>Tilletiaceae</taxon>
        <taxon>Tilletia</taxon>
    </lineage>
</organism>
<evidence type="ECO:0000313" key="2">
    <source>
        <dbReference type="EMBL" id="KAK0549516.1"/>
    </source>
</evidence>
<feature type="region of interest" description="Disordered" evidence="1">
    <location>
        <begin position="171"/>
        <end position="214"/>
    </location>
</feature>
<protein>
    <submittedName>
        <fullName evidence="2">Uncharacterized protein</fullName>
    </submittedName>
</protein>
<feature type="region of interest" description="Disordered" evidence="1">
    <location>
        <begin position="408"/>
        <end position="524"/>
    </location>
</feature>
<feature type="compositionally biased region" description="Basic and acidic residues" evidence="1">
    <location>
        <begin position="259"/>
        <end position="268"/>
    </location>
</feature>
<reference evidence="2" key="1">
    <citation type="journal article" date="2023" name="PhytoFront">
        <title>Draft Genome Resources of Seven Strains of Tilletia horrida, Causal Agent of Kernel Smut of Rice.</title>
        <authorList>
            <person name="Khanal S."/>
            <person name="Antony Babu S."/>
            <person name="Zhou X.G."/>
        </authorList>
    </citation>
    <scope>NUCLEOTIDE SEQUENCE</scope>
    <source>
        <strain evidence="2">TX6</strain>
    </source>
</reference>
<feature type="compositionally biased region" description="Polar residues" evidence="1">
    <location>
        <begin position="353"/>
        <end position="363"/>
    </location>
</feature>
<dbReference type="EMBL" id="JAPDMZ010000111">
    <property type="protein sequence ID" value="KAK0549516.1"/>
    <property type="molecule type" value="Genomic_DNA"/>
</dbReference>
<proteinExistence type="predicted"/>
<feature type="compositionally biased region" description="Polar residues" evidence="1">
    <location>
        <begin position="243"/>
        <end position="258"/>
    </location>
</feature>